<comment type="caution">
    <text evidence="3">The sequence shown here is derived from an EMBL/GenBank/DDBJ whole genome shotgun (WGS) entry which is preliminary data.</text>
</comment>
<evidence type="ECO:0000256" key="2">
    <source>
        <dbReference type="SAM" id="Phobius"/>
    </source>
</evidence>
<evidence type="ECO:0000313" key="4">
    <source>
        <dbReference type="Proteomes" id="UP000198615"/>
    </source>
</evidence>
<accession>A0A8G2BFA9</accession>
<evidence type="ECO:0000313" key="3">
    <source>
        <dbReference type="EMBL" id="SDF32210.1"/>
    </source>
</evidence>
<feature type="compositionally biased region" description="Polar residues" evidence="1">
    <location>
        <begin position="65"/>
        <end position="81"/>
    </location>
</feature>
<reference evidence="3 4" key="1">
    <citation type="submission" date="2016-10" db="EMBL/GenBank/DDBJ databases">
        <authorList>
            <person name="Varghese N."/>
            <person name="Submissions S."/>
        </authorList>
    </citation>
    <scope>NUCLEOTIDE SEQUENCE [LARGE SCALE GENOMIC DNA]</scope>
    <source>
        <strain evidence="3 4">DSM 18839</strain>
    </source>
</reference>
<keyword evidence="2" id="KW-0472">Membrane</keyword>
<dbReference type="Proteomes" id="UP000198615">
    <property type="component" value="Unassembled WGS sequence"/>
</dbReference>
<keyword evidence="2" id="KW-0812">Transmembrane</keyword>
<sequence length="328" mass="36542">MPISAWPKKGWIPTLTIAPKIHCCFHGAMSGRYWLLIIALGGCLAASGTAFSQEPEARQKESESQSDNRNAEQVEQQSAQKANQGTSLVAVDLLERIAVALEAIGTDPYAETTQQRAEKDLHAQSDMAYSAKAMAIIAAVQALLTFVGICYLHWTLAATNAVTKIGQAQISPYTRIRECIFHFYSPQAHPYITVIAQNDGYSPARNFRWNVIIEYNTKEKMSLRGEFNKKWKESHGPSVPPDKTGIKESCMVPNMSIDNFAGKNKHVVVRGKIVFVSEDIFRNVIYGEQFFSGLAVKNDDPHSFGGLMANKYWVCNVQLSARFSDWQD</sequence>
<gene>
    <name evidence="3" type="ORF">SAMN05660686_01037</name>
</gene>
<dbReference type="AlphaFoldDB" id="A0A8G2BFA9"/>
<keyword evidence="2" id="KW-1133">Transmembrane helix</keyword>
<dbReference type="EMBL" id="FNBW01000002">
    <property type="protein sequence ID" value="SDF32210.1"/>
    <property type="molecule type" value="Genomic_DNA"/>
</dbReference>
<keyword evidence="4" id="KW-1185">Reference proteome</keyword>
<dbReference type="RefSeq" id="WP_175474101.1">
    <property type="nucleotide sequence ID" value="NZ_FNBW01000002.1"/>
</dbReference>
<feature type="transmembrane region" description="Helical" evidence="2">
    <location>
        <begin position="33"/>
        <end position="51"/>
    </location>
</feature>
<name>A0A8G2BFA9_9PROT</name>
<feature type="transmembrane region" description="Helical" evidence="2">
    <location>
        <begin position="133"/>
        <end position="154"/>
    </location>
</feature>
<proteinExistence type="predicted"/>
<organism evidence="3 4">
    <name type="scientific">Thalassobaculum litoreum DSM 18839</name>
    <dbReference type="NCBI Taxonomy" id="1123362"/>
    <lineage>
        <taxon>Bacteria</taxon>
        <taxon>Pseudomonadati</taxon>
        <taxon>Pseudomonadota</taxon>
        <taxon>Alphaproteobacteria</taxon>
        <taxon>Rhodospirillales</taxon>
        <taxon>Thalassobaculaceae</taxon>
        <taxon>Thalassobaculum</taxon>
    </lineage>
</organism>
<feature type="region of interest" description="Disordered" evidence="1">
    <location>
        <begin position="54"/>
        <end position="81"/>
    </location>
</feature>
<evidence type="ECO:0000256" key="1">
    <source>
        <dbReference type="SAM" id="MobiDB-lite"/>
    </source>
</evidence>
<protein>
    <submittedName>
        <fullName evidence="3">Uncharacterized protein</fullName>
    </submittedName>
</protein>